<feature type="transmembrane region" description="Helical" evidence="6">
    <location>
        <begin position="99"/>
        <end position="121"/>
    </location>
</feature>
<feature type="transmembrane region" description="Helical" evidence="6">
    <location>
        <begin position="164"/>
        <end position="188"/>
    </location>
</feature>
<accession>A0A4R8TLZ7</accession>
<evidence type="ECO:0000313" key="8">
    <source>
        <dbReference type="Proteomes" id="UP000295604"/>
    </source>
</evidence>
<comment type="caution">
    <text evidence="7">The sequence shown here is derived from an EMBL/GenBank/DDBJ whole genome shotgun (WGS) entry which is preliminary data.</text>
</comment>
<protein>
    <submittedName>
        <fullName evidence="7">Efflux pump ustT</fullName>
    </submittedName>
</protein>
<feature type="transmembrane region" description="Helical" evidence="6">
    <location>
        <begin position="133"/>
        <end position="158"/>
    </location>
</feature>
<dbReference type="GO" id="GO:0022857">
    <property type="term" value="F:transmembrane transporter activity"/>
    <property type="evidence" value="ECO:0007669"/>
    <property type="project" value="InterPro"/>
</dbReference>
<evidence type="ECO:0000256" key="2">
    <source>
        <dbReference type="ARBA" id="ARBA00022692"/>
    </source>
</evidence>
<dbReference type="InterPro" id="IPR011701">
    <property type="entry name" value="MFS"/>
</dbReference>
<dbReference type="GO" id="GO:0016020">
    <property type="term" value="C:membrane"/>
    <property type="evidence" value="ECO:0007669"/>
    <property type="project" value="UniProtKB-SubCell"/>
</dbReference>
<dbReference type="Pfam" id="PF07690">
    <property type="entry name" value="MFS_1"/>
    <property type="match status" value="1"/>
</dbReference>
<feature type="transmembrane region" description="Helical" evidence="6">
    <location>
        <begin position="397"/>
        <end position="418"/>
    </location>
</feature>
<reference evidence="7 8" key="1">
    <citation type="submission" date="2018-11" db="EMBL/GenBank/DDBJ databases">
        <title>Genome sequence and assembly of Colletotrichum sidae.</title>
        <authorList>
            <person name="Gan P."/>
            <person name="Shirasu K."/>
        </authorList>
    </citation>
    <scope>NUCLEOTIDE SEQUENCE [LARGE SCALE GENOMIC DNA]</scope>
    <source>
        <strain evidence="7 8">CBS 518.97</strain>
    </source>
</reference>
<dbReference type="Gene3D" id="1.20.1250.20">
    <property type="entry name" value="MFS general substrate transporter like domains"/>
    <property type="match status" value="1"/>
</dbReference>
<evidence type="ECO:0000256" key="4">
    <source>
        <dbReference type="ARBA" id="ARBA00023136"/>
    </source>
</evidence>
<name>A0A4R8TLZ7_9PEZI</name>
<feature type="transmembrane region" description="Helical" evidence="6">
    <location>
        <begin position="228"/>
        <end position="248"/>
    </location>
</feature>
<proteinExistence type="predicted"/>
<sequence>MPHYTAPSSRDAVSDSSPLLSGVSKHPDQPQKAGARHNNAGISAEAILYAVIFLCACSAGLWTIPATRQVEDLVCRQHYGVMKPVDEERCKEDSIQGKVAMIFAIYGSLEAAIAAVAALPWGIAADRVGRKSVFSLAVLGVMLDQLWFLVVCAFPSLLPLNAMWFGSSLLVIGGGNPVVSAVIFSMLTDITTPENRAKKFMAAHLSSMIGNLGSPIVAGWMMDRTGPWPVMWLSLFGFAVVGYTIRLMPETRPASRVSLDTLTDELSVKPSHRMASQLRELSSLMKLPSLVILLVAMLNLFPVTLSTFQFMIIFASRRFQISTSQTGFLSFFYGICVVVVIIAILPSLSKLLLSPKAPRALSFENSNKRDLFLARTSATMLLIGSLCLALSPTLSAFTGGLALLSLGSGWGSYARSLCALYVDSAHRAQLYTIMSLVETVGMISVQPVLAGLFSWGMDLGGFWIGLPYLGCASFCAAALGLLFLVRLPMFEGGHNDV</sequence>
<evidence type="ECO:0000313" key="7">
    <source>
        <dbReference type="EMBL" id="TEA19380.1"/>
    </source>
</evidence>
<organism evidence="7 8">
    <name type="scientific">Colletotrichum sidae</name>
    <dbReference type="NCBI Taxonomy" id="1347389"/>
    <lineage>
        <taxon>Eukaryota</taxon>
        <taxon>Fungi</taxon>
        <taxon>Dikarya</taxon>
        <taxon>Ascomycota</taxon>
        <taxon>Pezizomycotina</taxon>
        <taxon>Sordariomycetes</taxon>
        <taxon>Hypocreomycetidae</taxon>
        <taxon>Glomerellales</taxon>
        <taxon>Glomerellaceae</taxon>
        <taxon>Colletotrichum</taxon>
        <taxon>Colletotrichum orbiculare species complex</taxon>
    </lineage>
</organism>
<dbReference type="Proteomes" id="UP000295604">
    <property type="component" value="Unassembled WGS sequence"/>
</dbReference>
<evidence type="ECO:0000256" key="1">
    <source>
        <dbReference type="ARBA" id="ARBA00004141"/>
    </source>
</evidence>
<dbReference type="SUPFAM" id="SSF103473">
    <property type="entry name" value="MFS general substrate transporter"/>
    <property type="match status" value="1"/>
</dbReference>
<feature type="region of interest" description="Disordered" evidence="5">
    <location>
        <begin position="1"/>
        <end position="36"/>
    </location>
</feature>
<keyword evidence="8" id="KW-1185">Reference proteome</keyword>
<feature type="transmembrane region" description="Helical" evidence="6">
    <location>
        <begin position="200"/>
        <end position="222"/>
    </location>
</feature>
<evidence type="ECO:0000256" key="3">
    <source>
        <dbReference type="ARBA" id="ARBA00022989"/>
    </source>
</evidence>
<dbReference type="PANTHER" id="PTHR23507">
    <property type="entry name" value="ZGC:174356"/>
    <property type="match status" value="1"/>
</dbReference>
<keyword evidence="3 6" id="KW-1133">Transmembrane helix</keyword>
<dbReference type="InterPro" id="IPR036259">
    <property type="entry name" value="MFS_trans_sf"/>
</dbReference>
<evidence type="ECO:0000256" key="5">
    <source>
        <dbReference type="SAM" id="MobiDB-lite"/>
    </source>
</evidence>
<feature type="transmembrane region" description="Helical" evidence="6">
    <location>
        <begin position="46"/>
        <end position="64"/>
    </location>
</feature>
<comment type="subcellular location">
    <subcellularLocation>
        <location evidence="1">Membrane</location>
        <topology evidence="1">Multi-pass membrane protein</topology>
    </subcellularLocation>
</comment>
<feature type="transmembrane region" description="Helical" evidence="6">
    <location>
        <begin position="461"/>
        <end position="485"/>
    </location>
</feature>
<feature type="transmembrane region" description="Helical" evidence="6">
    <location>
        <begin position="328"/>
        <end position="352"/>
    </location>
</feature>
<dbReference type="AlphaFoldDB" id="A0A4R8TLZ7"/>
<keyword evidence="4 6" id="KW-0472">Membrane</keyword>
<feature type="transmembrane region" description="Helical" evidence="6">
    <location>
        <begin position="372"/>
        <end position="391"/>
    </location>
</feature>
<dbReference type="PANTHER" id="PTHR23507:SF1">
    <property type="entry name" value="FI18259P1-RELATED"/>
    <property type="match status" value="1"/>
</dbReference>
<keyword evidence="2 6" id="KW-0812">Transmembrane</keyword>
<evidence type="ECO:0000256" key="6">
    <source>
        <dbReference type="SAM" id="Phobius"/>
    </source>
</evidence>
<dbReference type="EMBL" id="QAPF01000048">
    <property type="protein sequence ID" value="TEA19380.1"/>
    <property type="molecule type" value="Genomic_DNA"/>
</dbReference>
<feature type="transmembrane region" description="Helical" evidence="6">
    <location>
        <begin position="430"/>
        <end position="455"/>
    </location>
</feature>
<gene>
    <name evidence="7" type="primary">ustT-0</name>
    <name evidence="7" type="ORF">C8034_v009571</name>
</gene>
<feature type="transmembrane region" description="Helical" evidence="6">
    <location>
        <begin position="290"/>
        <end position="316"/>
    </location>
</feature>